<dbReference type="InterPro" id="IPR000412">
    <property type="entry name" value="ABC_2_transport"/>
</dbReference>
<evidence type="ECO:0000313" key="8">
    <source>
        <dbReference type="EMBL" id="MFC1418972.1"/>
    </source>
</evidence>
<evidence type="ECO:0000313" key="9">
    <source>
        <dbReference type="Proteomes" id="UP001592531"/>
    </source>
</evidence>
<proteinExistence type="predicted"/>
<dbReference type="PANTHER" id="PTHR43229">
    <property type="entry name" value="NODULATION PROTEIN J"/>
    <property type="match status" value="1"/>
</dbReference>
<dbReference type="EMBL" id="JBHFAB010000015">
    <property type="protein sequence ID" value="MFC1418972.1"/>
    <property type="molecule type" value="Genomic_DNA"/>
</dbReference>
<dbReference type="InterPro" id="IPR051784">
    <property type="entry name" value="Nod_factor_ABC_transporter"/>
</dbReference>
<dbReference type="Pfam" id="PF01061">
    <property type="entry name" value="ABC2_membrane"/>
    <property type="match status" value="1"/>
</dbReference>
<evidence type="ECO:0000256" key="3">
    <source>
        <dbReference type="ARBA" id="ARBA00022989"/>
    </source>
</evidence>
<evidence type="ECO:0000256" key="1">
    <source>
        <dbReference type="ARBA" id="ARBA00004141"/>
    </source>
</evidence>
<feature type="transmembrane region" description="Helical" evidence="6">
    <location>
        <begin position="167"/>
        <end position="184"/>
    </location>
</feature>
<dbReference type="PANTHER" id="PTHR43229:SF2">
    <property type="entry name" value="NODULATION PROTEIN J"/>
    <property type="match status" value="1"/>
</dbReference>
<sequence length="269" mass="28237">MNGTGYYLRLECVRMLRDPRYLALGVLAPIGFYLLFSTLFGGAPKEPGQLGGTVEIMVAMAAYGAIWGVLSATGPRISQERATGWVDQLRALPLNARQVMASKLAAGMLVALPAILLVCLTAVLAKDVRLDAWQWAALVPALWLGSLPFALLGTAIGYAVGPETAFPLSYALYMAMSAMGGLWVPPAKLPASFLHVADLLPTYRLADLGWAVAAGHAPGWADVAVLAGWTLLLGGLAAVAYHRPRWGRRPVLPVSATGAVSVAGSGDMG</sequence>
<comment type="subcellular location">
    <subcellularLocation>
        <location evidence="1">Membrane</location>
        <topology evidence="1">Multi-pass membrane protein</topology>
    </subcellularLocation>
</comment>
<feature type="transmembrane region" description="Helical" evidence="6">
    <location>
        <begin position="104"/>
        <end position="125"/>
    </location>
</feature>
<keyword evidence="4 6" id="KW-0472">Membrane</keyword>
<evidence type="ECO:0000256" key="5">
    <source>
        <dbReference type="ARBA" id="ARBA00023251"/>
    </source>
</evidence>
<keyword evidence="5" id="KW-0046">Antibiotic resistance</keyword>
<accession>A0ABV6VZM9</accession>
<evidence type="ECO:0000256" key="6">
    <source>
        <dbReference type="SAM" id="Phobius"/>
    </source>
</evidence>
<feature type="transmembrane region" description="Helical" evidence="6">
    <location>
        <begin position="223"/>
        <end position="241"/>
    </location>
</feature>
<name>A0ABV6VZM9_9ACTN</name>
<dbReference type="InterPro" id="IPR013525">
    <property type="entry name" value="ABC2_TM"/>
</dbReference>
<evidence type="ECO:0000259" key="7">
    <source>
        <dbReference type="Pfam" id="PF01061"/>
    </source>
</evidence>
<feature type="transmembrane region" description="Helical" evidence="6">
    <location>
        <begin position="137"/>
        <end position="160"/>
    </location>
</feature>
<dbReference type="PIRSF" id="PIRSF006648">
    <property type="entry name" value="DrrB"/>
    <property type="match status" value="1"/>
</dbReference>
<dbReference type="Proteomes" id="UP001592531">
    <property type="component" value="Unassembled WGS sequence"/>
</dbReference>
<keyword evidence="9" id="KW-1185">Reference proteome</keyword>
<keyword evidence="3 6" id="KW-1133">Transmembrane helix</keyword>
<dbReference type="RefSeq" id="WP_380537806.1">
    <property type="nucleotide sequence ID" value="NZ_JBHFAB010000015.1"/>
</dbReference>
<reference evidence="8 9" key="1">
    <citation type="submission" date="2024-09" db="EMBL/GenBank/DDBJ databases">
        <authorList>
            <person name="Lee S.D."/>
        </authorList>
    </citation>
    <scope>NUCLEOTIDE SEQUENCE [LARGE SCALE GENOMIC DNA]</scope>
    <source>
        <strain evidence="8 9">N8-3</strain>
    </source>
</reference>
<comment type="caution">
    <text evidence="8">The sequence shown here is derived from an EMBL/GenBank/DDBJ whole genome shotgun (WGS) entry which is preliminary data.</text>
</comment>
<feature type="transmembrane region" description="Helical" evidence="6">
    <location>
        <begin position="49"/>
        <end position="70"/>
    </location>
</feature>
<gene>
    <name evidence="8" type="ORF">ACEZDE_20400</name>
</gene>
<evidence type="ECO:0000256" key="2">
    <source>
        <dbReference type="ARBA" id="ARBA00022692"/>
    </source>
</evidence>
<keyword evidence="2 6" id="KW-0812">Transmembrane</keyword>
<organism evidence="8 9">
    <name type="scientific">Streptacidiphilus cavernicola</name>
    <dbReference type="NCBI Taxonomy" id="3342716"/>
    <lineage>
        <taxon>Bacteria</taxon>
        <taxon>Bacillati</taxon>
        <taxon>Actinomycetota</taxon>
        <taxon>Actinomycetes</taxon>
        <taxon>Kitasatosporales</taxon>
        <taxon>Streptomycetaceae</taxon>
        <taxon>Streptacidiphilus</taxon>
    </lineage>
</organism>
<feature type="domain" description="ABC-2 type transporter transmembrane" evidence="7">
    <location>
        <begin position="10"/>
        <end position="203"/>
    </location>
</feature>
<protein>
    <submittedName>
        <fullName evidence="8">ABC transporter permease</fullName>
    </submittedName>
</protein>
<evidence type="ECO:0000256" key="4">
    <source>
        <dbReference type="ARBA" id="ARBA00023136"/>
    </source>
</evidence>
<feature type="transmembrane region" description="Helical" evidence="6">
    <location>
        <begin position="21"/>
        <end position="43"/>
    </location>
</feature>